<dbReference type="OrthoDB" id="58416at2759"/>
<organism evidence="2 3">
    <name type="scientific">Galerina marginata (strain CBS 339.88)</name>
    <dbReference type="NCBI Taxonomy" id="685588"/>
    <lineage>
        <taxon>Eukaryota</taxon>
        <taxon>Fungi</taxon>
        <taxon>Dikarya</taxon>
        <taxon>Basidiomycota</taxon>
        <taxon>Agaricomycotina</taxon>
        <taxon>Agaricomycetes</taxon>
        <taxon>Agaricomycetidae</taxon>
        <taxon>Agaricales</taxon>
        <taxon>Agaricineae</taxon>
        <taxon>Strophariaceae</taxon>
        <taxon>Galerina</taxon>
    </lineage>
</organism>
<dbReference type="Gene3D" id="1.20.120.520">
    <property type="entry name" value="nmb1532 protein domain like"/>
    <property type="match status" value="1"/>
</dbReference>
<accession>A0A067SWR9</accession>
<dbReference type="Proteomes" id="UP000027222">
    <property type="component" value="Unassembled WGS sequence"/>
</dbReference>
<feature type="domain" description="Hemerythrin-like" evidence="1">
    <location>
        <begin position="26"/>
        <end position="144"/>
    </location>
</feature>
<dbReference type="HOGENOM" id="CLU_490047_0_0_1"/>
<dbReference type="CDD" id="cd12108">
    <property type="entry name" value="Hr-like"/>
    <property type="match status" value="1"/>
</dbReference>
<keyword evidence="3" id="KW-1185">Reference proteome</keyword>
<dbReference type="InterPro" id="IPR012312">
    <property type="entry name" value="Hemerythrin-like"/>
</dbReference>
<protein>
    <recommendedName>
        <fullName evidence="1">Hemerythrin-like domain-containing protein</fullName>
    </recommendedName>
</protein>
<dbReference type="PANTHER" id="PTHR38048:SF2">
    <property type="entry name" value="HEMERYTHRIN-LIKE DOMAIN-CONTAINING PROTEIN"/>
    <property type="match status" value="1"/>
</dbReference>
<gene>
    <name evidence="2" type="ORF">GALMADRAFT_1344375</name>
</gene>
<dbReference type="PANTHER" id="PTHR38048">
    <property type="entry name" value="EXPRESSED PROTEIN"/>
    <property type="match status" value="1"/>
</dbReference>
<name>A0A067SWR9_GALM3</name>
<evidence type="ECO:0000313" key="3">
    <source>
        <dbReference type="Proteomes" id="UP000027222"/>
    </source>
</evidence>
<evidence type="ECO:0000313" key="2">
    <source>
        <dbReference type="EMBL" id="KDR72139.1"/>
    </source>
</evidence>
<dbReference type="Pfam" id="PF01814">
    <property type="entry name" value="Hemerythrin"/>
    <property type="match status" value="1"/>
</dbReference>
<sequence>MPPPYPLLDMPPGKFSNMFDYPAINMAAAHNIFIQGANAIVAHAPHITDEKVQPFMIFCLALLALINHHHHLEESYYFPAIEEKLGKGTLSGNIDEHALFVPKLKETENWMKAVQSGQEKYDSAVCLDKVNSFADIMVEHMKNEPPTLDRDKIRAVFTEQELKEIDAEFMRRALSNVDFYTLLPVMACCGNPATPWFPPIPLPLKWATRWWFSWWYQAAWEFGPLDFYGNTRSLSFELGTFEISTPTIERFYLILTPQSSTYASPQFFPEVGLLSSASLVNLSTKDCNPQDQKSILEAHSLSTSHPPSPLIPATKSLERAFDLAEELSQTENLPLDRIYIAEICPGLVASNTVHYSHWLDLVHVGTDFAQNFQEYGFVGHIPASAVRFFETVKECQGLQIESDLAGLIRNVELPDRLKINTMPGTRHKMRRQIMEDIDGAGPRFYPPRQYTKFSYRTLKLELNEHGLLDSQYEPSTVRALYFGGDFPKRSTDLKNEMVAIMKVSWSRHGNQAPIKTSSENDPNKDGASFNLLLQAYATFPIPWWIFVTNLNEFDPG</sequence>
<dbReference type="EMBL" id="KL142390">
    <property type="protein sequence ID" value="KDR72139.1"/>
    <property type="molecule type" value="Genomic_DNA"/>
</dbReference>
<reference evidence="3" key="1">
    <citation type="journal article" date="2014" name="Proc. Natl. Acad. Sci. U.S.A.">
        <title>Extensive sampling of basidiomycete genomes demonstrates inadequacy of the white-rot/brown-rot paradigm for wood decay fungi.</title>
        <authorList>
            <person name="Riley R."/>
            <person name="Salamov A.A."/>
            <person name="Brown D.W."/>
            <person name="Nagy L.G."/>
            <person name="Floudas D."/>
            <person name="Held B.W."/>
            <person name="Levasseur A."/>
            <person name="Lombard V."/>
            <person name="Morin E."/>
            <person name="Otillar R."/>
            <person name="Lindquist E.A."/>
            <person name="Sun H."/>
            <person name="LaButti K.M."/>
            <person name="Schmutz J."/>
            <person name="Jabbour D."/>
            <person name="Luo H."/>
            <person name="Baker S.E."/>
            <person name="Pisabarro A.G."/>
            <person name="Walton J.D."/>
            <person name="Blanchette R.A."/>
            <person name="Henrissat B."/>
            <person name="Martin F."/>
            <person name="Cullen D."/>
            <person name="Hibbett D.S."/>
            <person name="Grigoriev I.V."/>
        </authorList>
    </citation>
    <scope>NUCLEOTIDE SEQUENCE [LARGE SCALE GENOMIC DNA]</scope>
    <source>
        <strain evidence="3">CBS 339.88</strain>
    </source>
</reference>
<proteinExistence type="predicted"/>
<dbReference type="AlphaFoldDB" id="A0A067SWR9"/>
<dbReference type="InterPro" id="IPR053206">
    <property type="entry name" value="Dimeric_xanthone_biosynth"/>
</dbReference>
<evidence type="ECO:0000259" key="1">
    <source>
        <dbReference type="Pfam" id="PF01814"/>
    </source>
</evidence>